<keyword evidence="3" id="KW-0805">Transcription regulation</keyword>
<gene>
    <name evidence="7" type="primary">ydcR</name>
    <name evidence="7" type="ORF">NCTC10526_02473</name>
</gene>
<dbReference type="InterPro" id="IPR004839">
    <property type="entry name" value="Aminotransferase_I/II_large"/>
</dbReference>
<dbReference type="SUPFAM" id="SSF53383">
    <property type="entry name" value="PLP-dependent transferases"/>
    <property type="match status" value="1"/>
</dbReference>
<reference evidence="7 8" key="1">
    <citation type="submission" date="2018-06" db="EMBL/GenBank/DDBJ databases">
        <authorList>
            <consortium name="Pathogen Informatics"/>
            <person name="Doyle S."/>
        </authorList>
    </citation>
    <scope>NUCLEOTIDE SEQUENCE [LARGE SCALE GENOMIC DNA]</scope>
    <source>
        <strain evidence="7 8">NCTC10526</strain>
    </source>
</reference>
<keyword evidence="5" id="KW-0804">Transcription</keyword>
<dbReference type="Pfam" id="PF00392">
    <property type="entry name" value="GntR"/>
    <property type="match status" value="1"/>
</dbReference>
<feature type="domain" description="HTH gntR-type" evidence="6">
    <location>
        <begin position="9"/>
        <end position="77"/>
    </location>
</feature>
<dbReference type="InterPro" id="IPR000524">
    <property type="entry name" value="Tscrpt_reg_HTH_GntR"/>
</dbReference>
<dbReference type="EMBL" id="UGVC01000001">
    <property type="protein sequence ID" value="SUD92092.1"/>
    <property type="molecule type" value="Genomic_DNA"/>
</dbReference>
<organism evidence="7 8">
    <name type="scientific">Psychrobacter phenylpyruvicus</name>
    <dbReference type="NCBI Taxonomy" id="29432"/>
    <lineage>
        <taxon>Bacteria</taxon>
        <taxon>Pseudomonadati</taxon>
        <taxon>Pseudomonadota</taxon>
        <taxon>Gammaproteobacteria</taxon>
        <taxon>Moraxellales</taxon>
        <taxon>Moraxellaceae</taxon>
        <taxon>Psychrobacter</taxon>
    </lineage>
</organism>
<sequence length="473" mass="52356">MKTDKKAPSTRIEQIMESVKQKIATVTYLPGTRLPSIRLAAKSHNVSPSTVAEAYERLVIEGVIYSKVGSGFYVANNSLPLSLSDLGPKLDRVVNPLWISRQSLEMGDNSMKPGCGWLPADWLYEEGMRRGLRQASKADSSVVGEYATPLGLIELRQYLVRRMLGLGIETTPEQVMITASGTQAIDLICRYLLSPGDTVVVDDPCYFNFNAMLLAHRVNIVSVPYTKSGPDIESFKSVLSACKPRLYITNATIHNPTGASLSSSKAYQVLKLAQDAGIYIIEDDIFADFEVADFKKHPAPRLAELDGLNNVFYIGSFSKTISASLRCGFISAHKELIDELVDLKIATGFSGSQLAESIILSALTHKDYSKHIQALHDRLDQVRKHVVERLGELGIEPWLIPRSGIYLWCRLPESISASELARQALHHNLVLAPGNAFSHTQSCDNFMRFNISQSIEPCIYKVLAQVIREVETN</sequence>
<dbReference type="CDD" id="cd00609">
    <property type="entry name" value="AAT_like"/>
    <property type="match status" value="1"/>
</dbReference>
<evidence type="ECO:0000259" key="6">
    <source>
        <dbReference type="PROSITE" id="PS50949"/>
    </source>
</evidence>
<dbReference type="PROSITE" id="PS50949">
    <property type="entry name" value="HTH_GNTR"/>
    <property type="match status" value="1"/>
</dbReference>
<evidence type="ECO:0000256" key="1">
    <source>
        <dbReference type="ARBA" id="ARBA00005384"/>
    </source>
</evidence>
<dbReference type="CDD" id="cd07377">
    <property type="entry name" value="WHTH_GntR"/>
    <property type="match status" value="1"/>
</dbReference>
<proteinExistence type="inferred from homology"/>
<dbReference type="PANTHER" id="PTHR46577:SF2">
    <property type="entry name" value="TRANSCRIPTIONAL REGULATORY PROTEIN"/>
    <property type="match status" value="1"/>
</dbReference>
<keyword evidence="8" id="KW-1185">Reference proteome</keyword>
<dbReference type="InterPro" id="IPR036390">
    <property type="entry name" value="WH_DNA-bd_sf"/>
</dbReference>
<dbReference type="InterPro" id="IPR015421">
    <property type="entry name" value="PyrdxlP-dep_Trfase_major"/>
</dbReference>
<dbReference type="GO" id="GO:0003700">
    <property type="term" value="F:DNA-binding transcription factor activity"/>
    <property type="evidence" value="ECO:0007669"/>
    <property type="project" value="InterPro"/>
</dbReference>
<evidence type="ECO:0000313" key="7">
    <source>
        <dbReference type="EMBL" id="SUD92092.1"/>
    </source>
</evidence>
<accession>A0A379LQL2</accession>
<dbReference type="Proteomes" id="UP000254123">
    <property type="component" value="Unassembled WGS sequence"/>
</dbReference>
<dbReference type="Gene3D" id="1.10.10.10">
    <property type="entry name" value="Winged helix-like DNA-binding domain superfamily/Winged helix DNA-binding domain"/>
    <property type="match status" value="1"/>
</dbReference>
<evidence type="ECO:0000256" key="5">
    <source>
        <dbReference type="ARBA" id="ARBA00023163"/>
    </source>
</evidence>
<dbReference type="STRING" id="1123034.GCA_000685805_00080"/>
<dbReference type="GO" id="GO:0030170">
    <property type="term" value="F:pyridoxal phosphate binding"/>
    <property type="evidence" value="ECO:0007669"/>
    <property type="project" value="InterPro"/>
</dbReference>
<dbReference type="InterPro" id="IPR051446">
    <property type="entry name" value="HTH_trans_reg/aminotransferase"/>
</dbReference>
<evidence type="ECO:0000313" key="8">
    <source>
        <dbReference type="Proteomes" id="UP000254123"/>
    </source>
</evidence>
<dbReference type="InterPro" id="IPR015424">
    <property type="entry name" value="PyrdxlP-dep_Trfase"/>
</dbReference>
<dbReference type="RefSeq" id="WP_037031422.1">
    <property type="nucleotide sequence ID" value="NZ_CAJHAQ010000001.1"/>
</dbReference>
<dbReference type="Gene3D" id="3.90.1150.10">
    <property type="entry name" value="Aspartate Aminotransferase, domain 1"/>
    <property type="match status" value="1"/>
</dbReference>
<dbReference type="Gene3D" id="3.40.640.10">
    <property type="entry name" value="Type I PLP-dependent aspartate aminotransferase-like (Major domain)"/>
    <property type="match status" value="1"/>
</dbReference>
<dbReference type="Pfam" id="PF00155">
    <property type="entry name" value="Aminotran_1_2"/>
    <property type="match status" value="1"/>
</dbReference>
<name>A0A379LQL2_9GAMM</name>
<dbReference type="SMART" id="SM00345">
    <property type="entry name" value="HTH_GNTR"/>
    <property type="match status" value="1"/>
</dbReference>
<evidence type="ECO:0000256" key="2">
    <source>
        <dbReference type="ARBA" id="ARBA00022898"/>
    </source>
</evidence>
<comment type="similarity">
    <text evidence="1">In the C-terminal section; belongs to the class-I pyridoxal-phosphate-dependent aminotransferase family.</text>
</comment>
<evidence type="ECO:0000256" key="4">
    <source>
        <dbReference type="ARBA" id="ARBA00023125"/>
    </source>
</evidence>
<protein>
    <submittedName>
        <fullName evidence="7">Uncharacterized HTH-type transcriptional regulator ydcR</fullName>
    </submittedName>
</protein>
<keyword evidence="2" id="KW-0663">Pyridoxal phosphate</keyword>
<dbReference type="GO" id="GO:0003677">
    <property type="term" value="F:DNA binding"/>
    <property type="evidence" value="ECO:0007669"/>
    <property type="project" value="UniProtKB-KW"/>
</dbReference>
<keyword evidence="4" id="KW-0238">DNA-binding</keyword>
<dbReference type="InterPro" id="IPR015422">
    <property type="entry name" value="PyrdxlP-dep_Trfase_small"/>
</dbReference>
<evidence type="ECO:0000256" key="3">
    <source>
        <dbReference type="ARBA" id="ARBA00023015"/>
    </source>
</evidence>
<dbReference type="AlphaFoldDB" id="A0A379LQL2"/>
<dbReference type="InterPro" id="IPR036388">
    <property type="entry name" value="WH-like_DNA-bd_sf"/>
</dbReference>
<dbReference type="SUPFAM" id="SSF46785">
    <property type="entry name" value="Winged helix' DNA-binding domain"/>
    <property type="match status" value="1"/>
</dbReference>
<dbReference type="PANTHER" id="PTHR46577">
    <property type="entry name" value="HTH-TYPE TRANSCRIPTIONAL REGULATORY PROTEIN GABR"/>
    <property type="match status" value="1"/>
</dbReference>